<keyword evidence="7" id="KW-0560">Oxidoreductase</keyword>
<dbReference type="PANTHER" id="PTHR11351:SF31">
    <property type="entry name" value="DESATURASE 1, ISOFORM A-RELATED"/>
    <property type="match status" value="1"/>
</dbReference>
<keyword evidence="10 12" id="KW-0472">Membrane</keyword>
<dbReference type="GO" id="GO:0016020">
    <property type="term" value="C:membrane"/>
    <property type="evidence" value="ECO:0007669"/>
    <property type="project" value="UniProtKB-SubCell"/>
</dbReference>
<dbReference type="GO" id="GO:0006633">
    <property type="term" value="P:fatty acid biosynthetic process"/>
    <property type="evidence" value="ECO:0007669"/>
    <property type="project" value="UniProtKB-KW"/>
</dbReference>
<feature type="transmembrane region" description="Helical" evidence="12">
    <location>
        <begin position="21"/>
        <end position="40"/>
    </location>
</feature>
<dbReference type="CDD" id="cd03505">
    <property type="entry name" value="Delta9-FADS-like"/>
    <property type="match status" value="1"/>
</dbReference>
<keyword evidence="6 12" id="KW-1133">Transmembrane helix</keyword>
<evidence type="ECO:0000256" key="11">
    <source>
        <dbReference type="ARBA" id="ARBA00023160"/>
    </source>
</evidence>
<evidence type="ECO:0000256" key="4">
    <source>
        <dbReference type="ARBA" id="ARBA00022692"/>
    </source>
</evidence>
<feature type="transmembrane region" description="Helical" evidence="12">
    <location>
        <begin position="146"/>
        <end position="163"/>
    </location>
</feature>
<dbReference type="PANTHER" id="PTHR11351">
    <property type="entry name" value="ACYL-COA DESATURASE"/>
    <property type="match status" value="1"/>
</dbReference>
<evidence type="ECO:0000256" key="1">
    <source>
        <dbReference type="ARBA" id="ARBA00004141"/>
    </source>
</evidence>
<feature type="transmembrane region" description="Helical" evidence="12">
    <location>
        <begin position="169"/>
        <end position="191"/>
    </location>
</feature>
<evidence type="ECO:0000256" key="6">
    <source>
        <dbReference type="ARBA" id="ARBA00022989"/>
    </source>
</evidence>
<keyword evidence="11" id="KW-0275">Fatty acid biosynthesis</keyword>
<evidence type="ECO:0000256" key="12">
    <source>
        <dbReference type="SAM" id="Phobius"/>
    </source>
</evidence>
<dbReference type="EMBL" id="AAWS01000047">
    <property type="protein sequence ID" value="EAY25520.1"/>
    <property type="molecule type" value="Genomic_DNA"/>
</dbReference>
<sequence length="276" mass="33050">MQQLSKNYLKLQVKKNFIGMIIFIFLATHWYLSLFSQTFFLHRYAAHKMFTMSNFWEKYFYIFAYITQGSSYMSPYAYGAMHRLHHAYADTENDPHSPAYDANPFAMMWRSKNVYMDIYQKRVDLEDRFVKDLPKWHWFDSWGNNWISRVLWGLSYIAFYVVFAEYWWMYLFLPIHFIMGPFHGVIINWIAHKHGYRNFEVQDTAHNIMPLDVFMMGEGYHNNHHANGSRANFGVKWHEIDPTFVVIKVLNALHIVRLVPEKVTKAQEKPKETVAS</sequence>
<evidence type="ECO:0000256" key="8">
    <source>
        <dbReference type="ARBA" id="ARBA00023004"/>
    </source>
</evidence>
<dbReference type="InterPro" id="IPR005804">
    <property type="entry name" value="FA_desaturase_dom"/>
</dbReference>
<comment type="similarity">
    <text evidence="2">Belongs to the fatty acid desaturase type 2 family.</text>
</comment>
<dbReference type="eggNOG" id="COG1398">
    <property type="taxonomic scope" value="Bacteria"/>
</dbReference>
<keyword evidence="3" id="KW-0444">Lipid biosynthesis</keyword>
<gene>
    <name evidence="14" type="ORF">M23134_06219</name>
</gene>
<keyword evidence="9" id="KW-0443">Lipid metabolism</keyword>
<accession>A1ZVU3</accession>
<keyword evidence="8" id="KW-0408">Iron</keyword>
<proteinExistence type="inferred from homology"/>
<evidence type="ECO:0000256" key="5">
    <source>
        <dbReference type="ARBA" id="ARBA00022832"/>
    </source>
</evidence>
<protein>
    <submittedName>
        <fullName evidence="14">Fatty acid desaturase</fullName>
    </submittedName>
</protein>
<dbReference type="AlphaFoldDB" id="A1ZVU3"/>
<keyword evidence="4 12" id="KW-0812">Transmembrane</keyword>
<keyword evidence="15" id="KW-1185">Reference proteome</keyword>
<feature type="domain" description="Fatty acid desaturase" evidence="13">
    <location>
        <begin position="25"/>
        <end position="244"/>
    </location>
</feature>
<evidence type="ECO:0000313" key="15">
    <source>
        <dbReference type="Proteomes" id="UP000004095"/>
    </source>
</evidence>
<comment type="caution">
    <text evidence="14">The sequence shown here is derived from an EMBL/GenBank/DDBJ whole genome shotgun (WGS) entry which is preliminary data.</text>
</comment>
<feature type="transmembrane region" description="Helical" evidence="12">
    <location>
        <begin position="60"/>
        <end position="78"/>
    </location>
</feature>
<evidence type="ECO:0000256" key="3">
    <source>
        <dbReference type="ARBA" id="ARBA00022516"/>
    </source>
</evidence>
<organism evidence="14 15">
    <name type="scientific">Microscilla marina ATCC 23134</name>
    <dbReference type="NCBI Taxonomy" id="313606"/>
    <lineage>
        <taxon>Bacteria</taxon>
        <taxon>Pseudomonadati</taxon>
        <taxon>Bacteroidota</taxon>
        <taxon>Cytophagia</taxon>
        <taxon>Cytophagales</taxon>
        <taxon>Microscillaceae</taxon>
        <taxon>Microscilla</taxon>
    </lineage>
</organism>
<evidence type="ECO:0000313" key="14">
    <source>
        <dbReference type="EMBL" id="EAY25520.1"/>
    </source>
</evidence>
<evidence type="ECO:0000259" key="13">
    <source>
        <dbReference type="Pfam" id="PF00487"/>
    </source>
</evidence>
<evidence type="ECO:0000256" key="2">
    <source>
        <dbReference type="ARBA" id="ARBA00008749"/>
    </source>
</evidence>
<keyword evidence="5" id="KW-0276">Fatty acid metabolism</keyword>
<reference evidence="14 15" key="1">
    <citation type="submission" date="2007-01" db="EMBL/GenBank/DDBJ databases">
        <authorList>
            <person name="Haygood M."/>
            <person name="Podell S."/>
            <person name="Anderson C."/>
            <person name="Hopkinson B."/>
            <person name="Roe K."/>
            <person name="Barbeau K."/>
            <person name="Gaasterland T."/>
            <person name="Ferriera S."/>
            <person name="Johnson J."/>
            <person name="Kravitz S."/>
            <person name="Beeson K."/>
            <person name="Sutton G."/>
            <person name="Rogers Y.-H."/>
            <person name="Friedman R."/>
            <person name="Frazier M."/>
            <person name="Venter J.C."/>
        </authorList>
    </citation>
    <scope>NUCLEOTIDE SEQUENCE [LARGE SCALE GENOMIC DNA]</scope>
    <source>
        <strain evidence="14 15">ATCC 23134</strain>
    </source>
</reference>
<dbReference type="Proteomes" id="UP000004095">
    <property type="component" value="Unassembled WGS sequence"/>
</dbReference>
<evidence type="ECO:0000256" key="10">
    <source>
        <dbReference type="ARBA" id="ARBA00023136"/>
    </source>
</evidence>
<name>A1ZVU3_MICM2</name>
<dbReference type="Pfam" id="PF00487">
    <property type="entry name" value="FA_desaturase"/>
    <property type="match status" value="1"/>
</dbReference>
<dbReference type="InterPro" id="IPR015876">
    <property type="entry name" value="Acyl-CoA_DS"/>
</dbReference>
<evidence type="ECO:0000256" key="9">
    <source>
        <dbReference type="ARBA" id="ARBA00023098"/>
    </source>
</evidence>
<evidence type="ECO:0000256" key="7">
    <source>
        <dbReference type="ARBA" id="ARBA00023002"/>
    </source>
</evidence>
<comment type="subcellular location">
    <subcellularLocation>
        <location evidence="1">Membrane</location>
        <topology evidence="1">Multi-pass membrane protein</topology>
    </subcellularLocation>
</comment>
<dbReference type="GO" id="GO:0016717">
    <property type="term" value="F:oxidoreductase activity, acting on paired donors, with oxidation of a pair of donors resulting in the reduction of molecular oxygen to two molecules of water"/>
    <property type="evidence" value="ECO:0007669"/>
    <property type="project" value="InterPro"/>
</dbReference>